<dbReference type="Proteomes" id="UP000190834">
    <property type="component" value="Unassembled WGS sequence"/>
</dbReference>
<dbReference type="RefSeq" id="WP_078927572.1">
    <property type="nucleotide sequence ID" value="NZ_FUXB01000026.1"/>
</dbReference>
<evidence type="ECO:0000259" key="1">
    <source>
        <dbReference type="PROSITE" id="PS51186"/>
    </source>
</evidence>
<dbReference type="Pfam" id="PF13673">
    <property type="entry name" value="Acetyltransf_10"/>
    <property type="match status" value="1"/>
</dbReference>
<keyword evidence="3" id="KW-1185">Reference proteome</keyword>
<evidence type="ECO:0000313" key="3">
    <source>
        <dbReference type="Proteomes" id="UP000190834"/>
    </source>
</evidence>
<dbReference type="PROSITE" id="PS51186">
    <property type="entry name" value="GNAT"/>
    <property type="match status" value="1"/>
</dbReference>
<dbReference type="AlphaFoldDB" id="A0A1T4SFL3"/>
<reference evidence="3" key="1">
    <citation type="submission" date="2017-02" db="EMBL/GenBank/DDBJ databases">
        <authorList>
            <person name="Varghese N."/>
            <person name="Submissions S."/>
        </authorList>
    </citation>
    <scope>NUCLEOTIDE SEQUENCE [LARGE SCALE GENOMIC DNA]</scope>
    <source>
        <strain evidence="3">DSM 19608</strain>
    </source>
</reference>
<accession>A0A1T4SFL3</accession>
<organism evidence="2 3">
    <name type="scientific">Vibrio cincinnatiensis DSM 19608</name>
    <dbReference type="NCBI Taxonomy" id="1123491"/>
    <lineage>
        <taxon>Bacteria</taxon>
        <taxon>Pseudomonadati</taxon>
        <taxon>Pseudomonadota</taxon>
        <taxon>Gammaproteobacteria</taxon>
        <taxon>Vibrionales</taxon>
        <taxon>Vibrionaceae</taxon>
        <taxon>Vibrio</taxon>
    </lineage>
</organism>
<dbReference type="EMBL" id="FUXB01000026">
    <property type="protein sequence ID" value="SKA26987.1"/>
    <property type="molecule type" value="Genomic_DNA"/>
</dbReference>
<dbReference type="OrthoDB" id="6120181at2"/>
<dbReference type="GO" id="GO:0016747">
    <property type="term" value="F:acyltransferase activity, transferring groups other than amino-acyl groups"/>
    <property type="evidence" value="ECO:0007669"/>
    <property type="project" value="InterPro"/>
</dbReference>
<gene>
    <name evidence="2" type="ORF">SAMN02745782_03260</name>
</gene>
<name>A0A1T4SFL3_VIBCI</name>
<keyword evidence="2" id="KW-0808">Transferase</keyword>
<dbReference type="InterPro" id="IPR000182">
    <property type="entry name" value="GNAT_dom"/>
</dbReference>
<dbReference type="GeneID" id="70581947"/>
<dbReference type="CDD" id="cd04301">
    <property type="entry name" value="NAT_SF"/>
    <property type="match status" value="1"/>
</dbReference>
<proteinExistence type="predicted"/>
<protein>
    <submittedName>
        <fullName evidence="2">Acetyltransferase (GNAT) domain-containing protein</fullName>
    </submittedName>
</protein>
<dbReference type="SUPFAM" id="SSF55729">
    <property type="entry name" value="Acyl-CoA N-acyltransferases (Nat)"/>
    <property type="match status" value="1"/>
</dbReference>
<feature type="domain" description="N-acetyltransferase" evidence="1">
    <location>
        <begin position="24"/>
        <end position="157"/>
    </location>
</feature>
<sequence>MEIKPEFFLDEIFKIEAEGMLSDIMLSTVMVSLAFDFDEQKQKVALDYISDVLRECYDAGHLKVAVQHEGETLYGFALLFIHPQHPATYLHKIFVNEPYRNNGLGTNILKNLTDSVSSVNLVCPDSKVDFYEKNGFRYVQPFQMPENDQFQLSKGLYSGLSVMTSSEDTMEAPIFFLNDNDLRTIAGLK</sequence>
<dbReference type="Gene3D" id="3.40.630.30">
    <property type="match status" value="1"/>
</dbReference>
<evidence type="ECO:0000313" key="2">
    <source>
        <dbReference type="EMBL" id="SKA26987.1"/>
    </source>
</evidence>
<dbReference type="InterPro" id="IPR016181">
    <property type="entry name" value="Acyl_CoA_acyltransferase"/>
</dbReference>